<dbReference type="RefSeq" id="WP_095525933.1">
    <property type="nucleotide sequence ID" value="NZ_MDUX01000086.1"/>
</dbReference>
<dbReference type="Proteomes" id="UP000623509">
    <property type="component" value="Unassembled WGS sequence"/>
</dbReference>
<comment type="subcellular location">
    <subcellularLocation>
        <location evidence="1">Cell inner membrane</location>
        <topology evidence="1">Multi-pass membrane protein</topology>
    </subcellularLocation>
</comment>
<evidence type="ECO:0000256" key="8">
    <source>
        <dbReference type="SAM" id="Phobius"/>
    </source>
</evidence>
<dbReference type="Proteomes" id="UP000216107">
    <property type="component" value="Unassembled WGS sequence"/>
</dbReference>
<evidence type="ECO:0000313" key="11">
    <source>
        <dbReference type="EMBL" id="PAS91403.1"/>
    </source>
</evidence>
<evidence type="ECO:0000256" key="3">
    <source>
        <dbReference type="ARBA" id="ARBA00022475"/>
    </source>
</evidence>
<keyword evidence="3" id="KW-1003">Cell membrane</keyword>
<evidence type="ECO:0000256" key="5">
    <source>
        <dbReference type="ARBA" id="ARBA00022692"/>
    </source>
</evidence>
<dbReference type="EMBL" id="MDUX01000086">
    <property type="protein sequence ID" value="KAF7597824.1"/>
    <property type="molecule type" value="Genomic_DNA"/>
</dbReference>
<comment type="similarity">
    <text evidence="2">Belongs to the GSP F family.</text>
</comment>
<evidence type="ECO:0000313" key="10">
    <source>
        <dbReference type="EMBL" id="KAF7597824.1"/>
    </source>
</evidence>
<feature type="transmembrane region" description="Helical" evidence="8">
    <location>
        <begin position="375"/>
        <end position="396"/>
    </location>
</feature>
<evidence type="ECO:0000256" key="6">
    <source>
        <dbReference type="ARBA" id="ARBA00022989"/>
    </source>
</evidence>
<evidence type="ECO:0000256" key="7">
    <source>
        <dbReference type="ARBA" id="ARBA00023136"/>
    </source>
</evidence>
<dbReference type="InterPro" id="IPR042094">
    <property type="entry name" value="T2SS_GspF_sf"/>
</dbReference>
<dbReference type="OrthoDB" id="9805682at2"/>
<dbReference type="GO" id="GO:0015628">
    <property type="term" value="P:protein secretion by the type II secretion system"/>
    <property type="evidence" value="ECO:0007669"/>
    <property type="project" value="TreeGrafter"/>
</dbReference>
<proteinExistence type="inferred from homology"/>
<keyword evidence="13" id="KW-1185">Reference proteome</keyword>
<dbReference type="GO" id="GO:0005886">
    <property type="term" value="C:plasma membrane"/>
    <property type="evidence" value="ECO:0007669"/>
    <property type="project" value="UniProtKB-SubCell"/>
</dbReference>
<dbReference type="Pfam" id="PF00482">
    <property type="entry name" value="T2SSF"/>
    <property type="match status" value="2"/>
</dbReference>
<reference evidence="11 12" key="2">
    <citation type="submission" date="2017-07" db="EMBL/GenBank/DDBJ databases">
        <title>Candidatus Dactylopiibacterium carminicum, a nitrogen-fixing symbiont of the cochineal insect Dactylopius coccus and Dactylopius opuntiae (Hemiptera: Coccoidea: Dactylopiidae).</title>
        <authorList>
            <person name="Vera A."/>
        </authorList>
    </citation>
    <scope>NUCLEOTIDE SEQUENCE [LARGE SCALE GENOMIC DNA]</scope>
    <source>
        <strain evidence="11 12">NFDCM</strain>
    </source>
</reference>
<protein>
    <submittedName>
        <fullName evidence="11">MSHA biogenesis protein MshG</fullName>
    </submittedName>
    <submittedName>
        <fullName evidence="10">Type II secretion system F family protein</fullName>
    </submittedName>
</protein>
<dbReference type="InterPro" id="IPR003004">
    <property type="entry name" value="GspF/PilC"/>
</dbReference>
<dbReference type="EMBL" id="NMRN01000090">
    <property type="protein sequence ID" value="PAS91403.1"/>
    <property type="molecule type" value="Genomic_DNA"/>
</dbReference>
<keyword evidence="5 8" id="KW-0812">Transmembrane</keyword>
<evidence type="ECO:0000256" key="2">
    <source>
        <dbReference type="ARBA" id="ARBA00005745"/>
    </source>
</evidence>
<keyword evidence="7 8" id="KW-0472">Membrane</keyword>
<dbReference type="PANTHER" id="PTHR30012">
    <property type="entry name" value="GENERAL SECRETION PATHWAY PROTEIN"/>
    <property type="match status" value="1"/>
</dbReference>
<dbReference type="InterPro" id="IPR018076">
    <property type="entry name" value="T2SS_GspF_dom"/>
</dbReference>
<dbReference type="PANTHER" id="PTHR30012:SF4">
    <property type="entry name" value="MSHA BIOGENESIS PROTEIN MSHG"/>
    <property type="match status" value="1"/>
</dbReference>
<keyword evidence="6 8" id="KW-1133">Transmembrane helix</keyword>
<feature type="transmembrane region" description="Helical" evidence="8">
    <location>
        <begin position="169"/>
        <end position="191"/>
    </location>
</feature>
<evidence type="ECO:0000259" key="9">
    <source>
        <dbReference type="Pfam" id="PF00482"/>
    </source>
</evidence>
<sequence length="406" mass="44860">MPGFAYKGRDAQGAVSQGTIDAPDAPSAADLLVSRGILPVDIQPAAVRQSLLNLFDVRRRAISAEDIMFFSRQMHTLMKAGVPILQALAGLRDSATHPAFAEMLGRLRDSLDSGRELSIALREVEVFGPFYVSMVRVGEMTGRLDKIFLTLFDHLNFEKEMRAKIKAALRYPTFVVIALAAALVVINWMVIPAFSKVFATFNAQLPLMTRILIGFSDFCVNYWYLMLGGLLLCVFSARAWVRTSAGQLAWDRWKLSLPLVGETIRKATLARFARSFSLSLASGLPVMQAFSVVAKVVDNAYIAGKLEDMRRGVERGESILRTAASARIFTPIVLQMIAVGEESDSLDDLLLEIAEMYEREVDYEVDNLSARIEPVLVVVLGAIVLVMALGIFLPIWDLSSAMLRPH</sequence>
<reference evidence="10 13" key="1">
    <citation type="submission" date="2016-08" db="EMBL/GenBank/DDBJ databases">
        <title>Candidatus Dactylopiibacterium carminicum genome sequence.</title>
        <authorList>
            <person name="Ramirez-Puebla S.T."/>
            <person name="Ormeno-Orrillo E."/>
            <person name="Vera-Ponce De Leon A."/>
            <person name="Luis L."/>
            <person name="Sanchez-Flores A."/>
            <person name="Monica R."/>
            <person name="Martinez-Romero E."/>
        </authorList>
    </citation>
    <scope>NUCLEOTIDE SEQUENCE [LARGE SCALE GENOMIC DNA]</scope>
    <source>
        <strain evidence="10">END1</strain>
    </source>
</reference>
<keyword evidence="4" id="KW-0997">Cell inner membrane</keyword>
<name>A0A272EMR7_9RHOO</name>
<feature type="domain" description="Type II secretion system protein GspF" evidence="9">
    <location>
        <begin position="272"/>
        <end position="394"/>
    </location>
</feature>
<dbReference type="PRINTS" id="PR00812">
    <property type="entry name" value="BCTERIALGSPF"/>
</dbReference>
<evidence type="ECO:0000256" key="1">
    <source>
        <dbReference type="ARBA" id="ARBA00004429"/>
    </source>
</evidence>
<comment type="caution">
    <text evidence="11">The sequence shown here is derived from an EMBL/GenBank/DDBJ whole genome shotgun (WGS) entry which is preliminary data.</text>
</comment>
<organism evidence="11 12">
    <name type="scientific">Candidatus Dactylopiibacterium carminicum</name>
    <dbReference type="NCBI Taxonomy" id="857335"/>
    <lineage>
        <taxon>Bacteria</taxon>
        <taxon>Pseudomonadati</taxon>
        <taxon>Pseudomonadota</taxon>
        <taxon>Betaproteobacteria</taxon>
        <taxon>Rhodocyclales</taxon>
        <taxon>Rhodocyclaceae</taxon>
        <taxon>Candidatus Dactylopiibacterium</taxon>
    </lineage>
</organism>
<evidence type="ECO:0000313" key="12">
    <source>
        <dbReference type="Proteomes" id="UP000216107"/>
    </source>
</evidence>
<dbReference type="AlphaFoldDB" id="A0A272EMR7"/>
<dbReference type="FunFam" id="1.20.81.30:FF:000001">
    <property type="entry name" value="Type II secretion system protein F"/>
    <property type="match status" value="2"/>
</dbReference>
<accession>A0A272EMR7</accession>
<gene>
    <name evidence="10" type="ORF">BGI27_16630</name>
    <name evidence="11" type="ORF">CGU29_16670</name>
</gene>
<dbReference type="Gene3D" id="1.20.81.30">
    <property type="entry name" value="Type II secretion system (T2SS), domain F"/>
    <property type="match status" value="2"/>
</dbReference>
<feature type="transmembrane region" description="Helical" evidence="8">
    <location>
        <begin position="211"/>
        <end position="235"/>
    </location>
</feature>
<feature type="domain" description="Type II secretion system protein GspF" evidence="9">
    <location>
        <begin position="70"/>
        <end position="192"/>
    </location>
</feature>
<evidence type="ECO:0000313" key="13">
    <source>
        <dbReference type="Proteomes" id="UP000623509"/>
    </source>
</evidence>
<evidence type="ECO:0000256" key="4">
    <source>
        <dbReference type="ARBA" id="ARBA00022519"/>
    </source>
</evidence>